<reference evidence="1 2" key="1">
    <citation type="submission" date="2021-04" db="EMBL/GenBank/DDBJ databases">
        <title>Complete genome sequence of Stygiolobus sp. KN-1.</title>
        <authorList>
            <person name="Nakamura K."/>
            <person name="Sakai H."/>
            <person name="Kurosawa N."/>
        </authorList>
    </citation>
    <scope>NUCLEOTIDE SEQUENCE [LARGE SCALE GENOMIC DNA]</scope>
    <source>
        <strain evidence="1 2">KN-1</strain>
    </source>
</reference>
<evidence type="ECO:0000313" key="1">
    <source>
        <dbReference type="EMBL" id="BCU71670.1"/>
    </source>
</evidence>
<accession>A0A8D5ZKS1</accession>
<proteinExistence type="predicted"/>
<organism evidence="1 2">
    <name type="scientific">Stygiolobus caldivivus</name>
    <dbReference type="NCBI Taxonomy" id="2824673"/>
    <lineage>
        <taxon>Archaea</taxon>
        <taxon>Thermoproteota</taxon>
        <taxon>Thermoprotei</taxon>
        <taxon>Sulfolobales</taxon>
        <taxon>Sulfolobaceae</taxon>
        <taxon>Stygiolobus</taxon>
    </lineage>
</organism>
<sequence length="36" mass="3925">MSVLLKNVKPEKGWALLRVNRLAGELAGLMGVEEDS</sequence>
<evidence type="ECO:0000313" key="2">
    <source>
        <dbReference type="Proteomes" id="UP000825123"/>
    </source>
</evidence>
<protein>
    <submittedName>
        <fullName evidence="1">Uncharacterized protein</fullName>
    </submittedName>
</protein>
<gene>
    <name evidence="1" type="ORF">KN1_29670</name>
</gene>
<name>A0A8D5ZKS1_9CREN</name>
<dbReference type="AlphaFoldDB" id="A0A8D5ZKS1"/>
<keyword evidence="2" id="KW-1185">Reference proteome</keyword>
<dbReference type="Proteomes" id="UP000825123">
    <property type="component" value="Chromosome"/>
</dbReference>
<dbReference type="EMBL" id="AP024597">
    <property type="protein sequence ID" value="BCU71670.1"/>
    <property type="molecule type" value="Genomic_DNA"/>
</dbReference>
<dbReference type="KEGG" id="csty:KN1_29670"/>